<dbReference type="GO" id="GO:0008643">
    <property type="term" value="P:carbohydrate transport"/>
    <property type="evidence" value="ECO:0007669"/>
    <property type="project" value="InterPro"/>
</dbReference>
<comment type="caution">
    <text evidence="1">The sequence shown here is derived from an EMBL/GenBank/DDBJ whole genome shotgun (WGS) entry which is preliminary data.</text>
</comment>
<dbReference type="PANTHER" id="PTHR37944">
    <property type="entry name" value="PORIN B"/>
    <property type="match status" value="1"/>
</dbReference>
<proteinExistence type="predicted"/>
<dbReference type="InterPro" id="IPR007049">
    <property type="entry name" value="Carb-sel_porin_OprB"/>
</dbReference>
<dbReference type="GO" id="GO:0016020">
    <property type="term" value="C:membrane"/>
    <property type="evidence" value="ECO:0007669"/>
    <property type="project" value="InterPro"/>
</dbReference>
<organism evidence="1">
    <name type="scientific">marine sediment metagenome</name>
    <dbReference type="NCBI Taxonomy" id="412755"/>
    <lineage>
        <taxon>unclassified sequences</taxon>
        <taxon>metagenomes</taxon>
        <taxon>ecological metagenomes</taxon>
    </lineage>
</organism>
<dbReference type="GO" id="GO:0015288">
    <property type="term" value="F:porin activity"/>
    <property type="evidence" value="ECO:0007669"/>
    <property type="project" value="InterPro"/>
</dbReference>
<dbReference type="AlphaFoldDB" id="A0A0F9AEE9"/>
<dbReference type="InterPro" id="IPR038673">
    <property type="entry name" value="OprB_sf"/>
</dbReference>
<dbReference type="Gene3D" id="2.40.160.180">
    <property type="entry name" value="Carbohydrate-selective porin OprB"/>
    <property type="match status" value="1"/>
</dbReference>
<protein>
    <recommendedName>
        <fullName evidence="2">Carbohydrate-selective porin OprB</fullName>
    </recommendedName>
</protein>
<evidence type="ECO:0008006" key="2">
    <source>
        <dbReference type="Google" id="ProtNLM"/>
    </source>
</evidence>
<evidence type="ECO:0000313" key="1">
    <source>
        <dbReference type="EMBL" id="KKL07954.1"/>
    </source>
</evidence>
<dbReference type="EMBL" id="LAZR01043080">
    <property type="protein sequence ID" value="KKL07954.1"/>
    <property type="molecule type" value="Genomic_DNA"/>
</dbReference>
<sequence>MDKSLTDWLKQIGEEDVEIFIDNESKMVTKNEALARKMFLLASGGTEQTFKYGGKLDYEFTFEGAKLGLNEGFTTVMHAETRFGRSIGAEVGAFAFPNSNMLFPLPGEHDTAITGLLLMQALNERVVLAAGKINVMDLWSMLYPHTGRGVDGFMNLNSIVVGLPWLRFVNLSVMGAGTLIMKEKELQGGALVYDTNNSTTTSGFNNLFDKGAGVLGLWKVFSDWDGKPGSHMFAGSWSSRTYTSLDRNSWTILPGQGLVAGEQTGAWALAYYFDQVFWADACDAGRNLRLFTGCSLSDGNPSFARWGGLVSVQGTGLVAGRKQDRLGVAYFYTGLSDDFRQLVSPVVELEELQGVELYYNAAITPHFHLTADLQIIDNENQAEETAIIFGLRGKIDL</sequence>
<reference evidence="1" key="1">
    <citation type="journal article" date="2015" name="Nature">
        <title>Complex archaea that bridge the gap between prokaryotes and eukaryotes.</title>
        <authorList>
            <person name="Spang A."/>
            <person name="Saw J.H."/>
            <person name="Jorgensen S.L."/>
            <person name="Zaremba-Niedzwiedzka K."/>
            <person name="Martijn J."/>
            <person name="Lind A.E."/>
            <person name="van Eijk R."/>
            <person name="Schleper C."/>
            <person name="Guy L."/>
            <person name="Ettema T.J."/>
        </authorList>
    </citation>
    <scope>NUCLEOTIDE SEQUENCE</scope>
</reference>
<dbReference type="PANTHER" id="PTHR37944:SF1">
    <property type="entry name" value="PORIN B"/>
    <property type="match status" value="1"/>
</dbReference>
<dbReference type="InterPro" id="IPR052932">
    <property type="entry name" value="OprB_Porin"/>
</dbReference>
<accession>A0A0F9AEE9</accession>
<name>A0A0F9AEE9_9ZZZZ</name>
<dbReference type="Pfam" id="PF04966">
    <property type="entry name" value="OprB"/>
    <property type="match status" value="1"/>
</dbReference>
<gene>
    <name evidence="1" type="ORF">LCGC14_2580800</name>
</gene>